<evidence type="ECO:0000256" key="2">
    <source>
        <dbReference type="ARBA" id="ARBA00006706"/>
    </source>
</evidence>
<dbReference type="Pfam" id="PF00348">
    <property type="entry name" value="polyprenyl_synt"/>
    <property type="match status" value="1"/>
</dbReference>
<dbReference type="InterPro" id="IPR033749">
    <property type="entry name" value="Polyprenyl_synt_CS"/>
</dbReference>
<reference evidence="7 8" key="1">
    <citation type="submission" date="2024-06" db="EMBL/GenBank/DDBJ databases">
        <authorList>
            <person name="Kraege A."/>
            <person name="Thomma B."/>
        </authorList>
    </citation>
    <scope>NUCLEOTIDE SEQUENCE [LARGE SCALE GENOMIC DNA]</scope>
</reference>
<evidence type="ECO:0000256" key="5">
    <source>
        <dbReference type="ARBA" id="ARBA00022842"/>
    </source>
</evidence>
<dbReference type="PANTHER" id="PTHR11525:SF0">
    <property type="entry name" value="FARNESYL PYROPHOSPHATE SYNTHASE"/>
    <property type="match status" value="1"/>
</dbReference>
<evidence type="ECO:0000256" key="1">
    <source>
        <dbReference type="ARBA" id="ARBA00001946"/>
    </source>
</evidence>
<dbReference type="InterPro" id="IPR008949">
    <property type="entry name" value="Isoprenoid_synthase_dom_sf"/>
</dbReference>
<dbReference type="CDD" id="cd00685">
    <property type="entry name" value="Trans_IPPS_HT"/>
    <property type="match status" value="1"/>
</dbReference>
<evidence type="ECO:0000313" key="7">
    <source>
        <dbReference type="EMBL" id="CAL5218960.1"/>
    </source>
</evidence>
<dbReference type="PROSITE" id="PS00444">
    <property type="entry name" value="POLYPRENYL_SYNTHASE_2"/>
    <property type="match status" value="1"/>
</dbReference>
<dbReference type="PANTHER" id="PTHR11525">
    <property type="entry name" value="FARNESYL-PYROPHOSPHATE SYNTHETASE"/>
    <property type="match status" value="1"/>
</dbReference>
<proteinExistence type="inferred from homology"/>
<comment type="similarity">
    <text evidence="2 6">Belongs to the FPP/GGPP synthase family.</text>
</comment>
<protein>
    <submittedName>
        <fullName evidence="7">G713 protein</fullName>
    </submittedName>
</protein>
<keyword evidence="8" id="KW-1185">Reference proteome</keyword>
<evidence type="ECO:0000256" key="4">
    <source>
        <dbReference type="ARBA" id="ARBA00022723"/>
    </source>
</evidence>
<dbReference type="InterPro" id="IPR039702">
    <property type="entry name" value="FPS1-like"/>
</dbReference>
<dbReference type="InterPro" id="IPR000092">
    <property type="entry name" value="Polyprenyl_synt"/>
</dbReference>
<dbReference type="Gene3D" id="1.10.600.10">
    <property type="entry name" value="Farnesyl Diphosphate Synthase"/>
    <property type="match status" value="1"/>
</dbReference>
<dbReference type="EMBL" id="CAXHTA020000001">
    <property type="protein sequence ID" value="CAL5218960.1"/>
    <property type="molecule type" value="Genomic_DNA"/>
</dbReference>
<dbReference type="SFLD" id="SFLDS00005">
    <property type="entry name" value="Isoprenoid_Synthase_Type_I"/>
    <property type="match status" value="1"/>
</dbReference>
<accession>A0ABP1FGD4</accession>
<keyword evidence="4" id="KW-0479">Metal-binding</keyword>
<comment type="caution">
    <text evidence="7">The sequence shown here is derived from an EMBL/GenBank/DDBJ whole genome shotgun (WGS) entry which is preliminary data.</text>
</comment>
<organism evidence="7 8">
    <name type="scientific">Coccomyxa viridis</name>
    <dbReference type="NCBI Taxonomy" id="1274662"/>
    <lineage>
        <taxon>Eukaryota</taxon>
        <taxon>Viridiplantae</taxon>
        <taxon>Chlorophyta</taxon>
        <taxon>core chlorophytes</taxon>
        <taxon>Trebouxiophyceae</taxon>
        <taxon>Trebouxiophyceae incertae sedis</taxon>
        <taxon>Coccomyxaceae</taxon>
        <taxon>Coccomyxa</taxon>
    </lineage>
</organism>
<keyword evidence="5" id="KW-0460">Magnesium</keyword>
<sequence>MVVAEAPPMPGNVSAVHSGVRIDTNGSHADGKSPNNKQEFMRVYEVLREELMADDLIAGQPSFSAEYMKKMLDYNVPGGKLNRGMAVGDILLHLTKDASKQQLFEANILGWCIEWLQAFFLVADDIMDNSITRRGQPCWYRVPEVGLVACNDYIILESCIYRILKKHFAGKSYYPLLLDFFHETTHQTAHGQLLDITTAPIGTVDLSKYTEDTYMRIVTYKTAFYSFYLPVVCGLLVGGTTFQDAFAVAKDICIEMGRYFQIQDDYLDCYGDPAVIGKVGTDIQDNKCSWLIVQALQKASPSQLAVIKEHYGKDDESSIAAVKQTYRELDVEAMFKQYEQESYERLSKLISQQKFLPEEVFTALLKKIYKRQK</sequence>
<dbReference type="SFLD" id="SFLDG01017">
    <property type="entry name" value="Polyprenyl_Transferase_Like"/>
    <property type="match status" value="1"/>
</dbReference>
<comment type="cofactor">
    <cofactor evidence="1">
        <name>Mg(2+)</name>
        <dbReference type="ChEBI" id="CHEBI:18420"/>
    </cofactor>
</comment>
<gene>
    <name evidence="7" type="primary">g713</name>
    <name evidence="7" type="ORF">VP750_LOCUS619</name>
</gene>
<evidence type="ECO:0000256" key="3">
    <source>
        <dbReference type="ARBA" id="ARBA00022679"/>
    </source>
</evidence>
<dbReference type="Proteomes" id="UP001497392">
    <property type="component" value="Unassembled WGS sequence"/>
</dbReference>
<dbReference type="SUPFAM" id="SSF48576">
    <property type="entry name" value="Terpenoid synthases"/>
    <property type="match status" value="1"/>
</dbReference>
<keyword evidence="3 6" id="KW-0808">Transferase</keyword>
<dbReference type="PROSITE" id="PS00723">
    <property type="entry name" value="POLYPRENYL_SYNTHASE_1"/>
    <property type="match status" value="1"/>
</dbReference>
<evidence type="ECO:0000256" key="6">
    <source>
        <dbReference type="RuleBase" id="RU004466"/>
    </source>
</evidence>
<name>A0ABP1FGD4_9CHLO</name>
<evidence type="ECO:0000313" key="8">
    <source>
        <dbReference type="Proteomes" id="UP001497392"/>
    </source>
</evidence>